<reference evidence="5" key="2">
    <citation type="submission" date="2020-09" db="EMBL/GenBank/DDBJ databases">
        <authorList>
            <person name="Kikuchi T."/>
        </authorList>
    </citation>
    <scope>NUCLEOTIDE SEQUENCE</scope>
    <source>
        <strain evidence="5">Ka4C1</strain>
    </source>
</reference>
<gene>
    <name evidence="5" type="ORF">BXYJ_LOCUS11803</name>
</gene>
<dbReference type="eggNOG" id="KOG4173">
    <property type="taxonomic scope" value="Eukaryota"/>
</dbReference>
<comment type="function">
    <text evidence="4">Required for vesicular transport between the endoplasmic reticulum and the Golgi apparatus.</text>
</comment>
<keyword evidence="2 4" id="KW-0813">Transport</keyword>
<accession>A0A1I7RSE1</accession>
<evidence type="ECO:0000313" key="8">
    <source>
        <dbReference type="WBParaSite" id="BXY_0364500.1"/>
    </source>
</evidence>
<dbReference type="GO" id="GO:0005774">
    <property type="term" value="C:vacuolar membrane"/>
    <property type="evidence" value="ECO:0007669"/>
    <property type="project" value="TreeGrafter"/>
</dbReference>
<dbReference type="GO" id="GO:0031201">
    <property type="term" value="C:SNARE complex"/>
    <property type="evidence" value="ECO:0007669"/>
    <property type="project" value="TreeGrafter"/>
</dbReference>
<dbReference type="Proteomes" id="UP000659654">
    <property type="component" value="Unassembled WGS sequence"/>
</dbReference>
<dbReference type="SUPFAM" id="SSF48452">
    <property type="entry name" value="TPR-like"/>
    <property type="match status" value="1"/>
</dbReference>
<keyword evidence="4" id="KW-0931">ER-Golgi transport</keyword>
<dbReference type="CDD" id="cd15832">
    <property type="entry name" value="SNAP"/>
    <property type="match status" value="1"/>
</dbReference>
<keyword evidence="7" id="KW-1185">Reference proteome</keyword>
<dbReference type="InterPro" id="IPR011990">
    <property type="entry name" value="TPR-like_helical_dom_sf"/>
</dbReference>
<dbReference type="PANTHER" id="PTHR13768">
    <property type="entry name" value="SOLUBLE NSF ATTACHMENT PROTEIN SNAP"/>
    <property type="match status" value="1"/>
</dbReference>
<evidence type="ECO:0000256" key="3">
    <source>
        <dbReference type="ARBA" id="ARBA00022927"/>
    </source>
</evidence>
<keyword evidence="3 4" id="KW-0653">Protein transport</keyword>
<dbReference type="EMBL" id="CAJFDI010000005">
    <property type="protein sequence ID" value="CAD5231707.1"/>
    <property type="molecule type" value="Genomic_DNA"/>
</dbReference>
<comment type="subcellular location">
    <subcellularLocation>
        <location evidence="4">Membrane</location>
        <topology evidence="4">Peripheral membrane protein</topology>
    </subcellularLocation>
</comment>
<dbReference type="WBParaSite" id="BXY_0364500.1">
    <property type="protein sequence ID" value="BXY_0364500.1"/>
    <property type="gene ID" value="BXY_0364500"/>
</dbReference>
<keyword evidence="4" id="KW-0472">Membrane</keyword>
<evidence type="ECO:0000313" key="5">
    <source>
        <dbReference type="EMBL" id="CAD5231707.1"/>
    </source>
</evidence>
<dbReference type="InterPro" id="IPR000744">
    <property type="entry name" value="NSF_attach"/>
</dbReference>
<evidence type="ECO:0000313" key="7">
    <source>
        <dbReference type="Proteomes" id="UP000659654"/>
    </source>
</evidence>
<dbReference type="Gene3D" id="1.25.40.10">
    <property type="entry name" value="Tetratricopeptide repeat domain"/>
    <property type="match status" value="1"/>
</dbReference>
<sequence>MADSENKARQKLEEAEKKSKKSGGFFGLFGGGGSIHETCDLYVQAGNLFKVAKNWSAAGNAFLKAAELYGSQQDSKHDSAREYDQAGNCFRKVDTTKAVDCLSKTAEIYTDMGRFNMAAKVHTTIAEIYETESPDKEKCAKHYQIAADFYKGEESKSSATKCLVKVAQVSAELEQYRKAIEIYEEIALWEADHPTLKYAAKNHFFLALLCHICVDLLDSQQALRRYEDASPSFADSREYKFVKELTIAMEEQNPDVFTETVKNFDKISRLDPFQTTLLLKAKRLCGESSGPAVGAAAGEEEEEDLR</sequence>
<proteinExistence type="inferred from homology"/>
<evidence type="ECO:0000256" key="2">
    <source>
        <dbReference type="ARBA" id="ARBA00022448"/>
    </source>
</evidence>
<dbReference type="OrthoDB" id="9984275at2759"/>
<dbReference type="AlphaFoldDB" id="A0A1I7RSE1"/>
<dbReference type="GO" id="GO:0019905">
    <property type="term" value="F:syntaxin binding"/>
    <property type="evidence" value="ECO:0007669"/>
    <property type="project" value="TreeGrafter"/>
</dbReference>
<dbReference type="PANTHER" id="PTHR13768:SF8">
    <property type="entry name" value="ALPHA-SOLUBLE NSF ATTACHMENT PROTEIN"/>
    <property type="match status" value="1"/>
</dbReference>
<dbReference type="SMR" id="A0A1I7RSE1"/>
<comment type="similarity">
    <text evidence="1 4">Belongs to the SNAP family.</text>
</comment>
<dbReference type="GO" id="GO:0006886">
    <property type="term" value="P:intracellular protein transport"/>
    <property type="evidence" value="ECO:0007669"/>
    <property type="project" value="UniProtKB-UniRule"/>
</dbReference>
<dbReference type="EMBL" id="CAJFCV020000005">
    <property type="protein sequence ID" value="CAG9123018.1"/>
    <property type="molecule type" value="Genomic_DNA"/>
</dbReference>
<reference evidence="8" key="1">
    <citation type="submission" date="2016-11" db="UniProtKB">
        <authorList>
            <consortium name="WormBaseParasite"/>
        </authorList>
    </citation>
    <scope>IDENTIFICATION</scope>
</reference>
<dbReference type="Pfam" id="PF14938">
    <property type="entry name" value="SNAP"/>
    <property type="match status" value="1"/>
</dbReference>
<organism evidence="6 8">
    <name type="scientific">Bursaphelenchus xylophilus</name>
    <name type="common">Pinewood nematode worm</name>
    <name type="synonym">Aphelenchoides xylophilus</name>
    <dbReference type="NCBI Taxonomy" id="6326"/>
    <lineage>
        <taxon>Eukaryota</taxon>
        <taxon>Metazoa</taxon>
        <taxon>Ecdysozoa</taxon>
        <taxon>Nematoda</taxon>
        <taxon>Chromadorea</taxon>
        <taxon>Rhabditida</taxon>
        <taxon>Tylenchina</taxon>
        <taxon>Tylenchomorpha</taxon>
        <taxon>Aphelenchoidea</taxon>
        <taxon>Aphelenchoididae</taxon>
        <taxon>Bursaphelenchus</taxon>
    </lineage>
</organism>
<protein>
    <submittedName>
        <fullName evidence="5">(pine wood nematode) hypothetical protein</fullName>
    </submittedName>
</protein>
<dbReference type="Proteomes" id="UP000582659">
    <property type="component" value="Unassembled WGS sequence"/>
</dbReference>
<dbReference type="GO" id="GO:0005483">
    <property type="term" value="F:soluble NSF attachment protein activity"/>
    <property type="evidence" value="ECO:0007669"/>
    <property type="project" value="TreeGrafter"/>
</dbReference>
<evidence type="ECO:0000256" key="1">
    <source>
        <dbReference type="ARBA" id="ARBA00010050"/>
    </source>
</evidence>
<evidence type="ECO:0000256" key="4">
    <source>
        <dbReference type="RuleBase" id="RU367013"/>
    </source>
</evidence>
<evidence type="ECO:0000313" key="6">
    <source>
        <dbReference type="Proteomes" id="UP000095284"/>
    </source>
</evidence>
<dbReference type="eggNOG" id="KOG1586">
    <property type="taxonomic scope" value="Eukaryota"/>
</dbReference>
<dbReference type="Proteomes" id="UP000095284">
    <property type="component" value="Unplaced"/>
</dbReference>
<name>A0A1I7RSE1_BURXY</name>
<dbReference type="GO" id="GO:0035494">
    <property type="term" value="P:SNARE complex disassembly"/>
    <property type="evidence" value="ECO:0007669"/>
    <property type="project" value="TreeGrafter"/>
</dbReference>
<dbReference type="PRINTS" id="PR00448">
    <property type="entry name" value="NSFATTACHMNT"/>
</dbReference>